<feature type="transmembrane region" description="Helical" evidence="4">
    <location>
        <begin position="16"/>
        <end position="37"/>
    </location>
</feature>
<keyword evidence="3 4" id="KW-0472">Membrane</keyword>
<organism evidence="5 6">
    <name type="scientific">Rhizopus microsporus</name>
    <dbReference type="NCBI Taxonomy" id="58291"/>
    <lineage>
        <taxon>Eukaryota</taxon>
        <taxon>Fungi</taxon>
        <taxon>Fungi incertae sedis</taxon>
        <taxon>Mucoromycota</taxon>
        <taxon>Mucoromycotina</taxon>
        <taxon>Mucoromycetes</taxon>
        <taxon>Mucorales</taxon>
        <taxon>Mucorineae</taxon>
        <taxon>Rhizopodaceae</taxon>
        <taxon>Rhizopus</taxon>
    </lineage>
</organism>
<evidence type="ECO:0000313" key="5">
    <source>
        <dbReference type="EMBL" id="ORE17786.1"/>
    </source>
</evidence>
<feature type="transmembrane region" description="Helical" evidence="4">
    <location>
        <begin position="254"/>
        <end position="275"/>
    </location>
</feature>
<evidence type="ECO:0000256" key="1">
    <source>
        <dbReference type="ARBA" id="ARBA00022692"/>
    </source>
</evidence>
<keyword evidence="1 4" id="KW-0812">Transmembrane</keyword>
<dbReference type="Gene3D" id="1.20.1560.10">
    <property type="entry name" value="ABC transporter type 1, transmembrane domain"/>
    <property type="match status" value="1"/>
</dbReference>
<feature type="transmembrane region" description="Helical" evidence="4">
    <location>
        <begin position="91"/>
        <end position="110"/>
    </location>
</feature>
<dbReference type="OMA" id="AITIRCI"/>
<dbReference type="GO" id="GO:0016020">
    <property type="term" value="C:membrane"/>
    <property type="evidence" value="ECO:0007669"/>
    <property type="project" value="InterPro"/>
</dbReference>
<keyword evidence="2 4" id="KW-1133">Transmembrane helix</keyword>
<feature type="transmembrane region" description="Helical" evidence="4">
    <location>
        <begin position="374"/>
        <end position="403"/>
    </location>
</feature>
<evidence type="ECO:0000256" key="3">
    <source>
        <dbReference type="ARBA" id="ARBA00023136"/>
    </source>
</evidence>
<feature type="transmembrane region" description="Helical" evidence="4">
    <location>
        <begin position="57"/>
        <end position="79"/>
    </location>
</feature>
<evidence type="ECO:0000313" key="6">
    <source>
        <dbReference type="Proteomes" id="UP000242381"/>
    </source>
</evidence>
<reference evidence="5 6" key="1">
    <citation type="journal article" date="2016" name="Proc. Natl. Acad. Sci. U.S.A.">
        <title>Lipid metabolic changes in an early divergent fungus govern the establishment of a mutualistic symbiosis with endobacteria.</title>
        <authorList>
            <person name="Lastovetsky O.A."/>
            <person name="Gaspar M.L."/>
            <person name="Mondo S.J."/>
            <person name="LaButti K.M."/>
            <person name="Sandor L."/>
            <person name="Grigoriev I.V."/>
            <person name="Henry S.A."/>
            <person name="Pawlowska T.E."/>
        </authorList>
    </citation>
    <scope>NUCLEOTIDE SEQUENCE [LARGE SCALE GENOMIC DNA]</scope>
    <source>
        <strain evidence="5 6">ATCC 11559</strain>
    </source>
</reference>
<dbReference type="InterPro" id="IPR036640">
    <property type="entry name" value="ABC1_TM_sf"/>
</dbReference>
<feature type="transmembrane region" description="Helical" evidence="4">
    <location>
        <begin position="290"/>
        <end position="311"/>
    </location>
</feature>
<dbReference type="SUPFAM" id="SSF90123">
    <property type="entry name" value="ABC transporter transmembrane region"/>
    <property type="match status" value="1"/>
</dbReference>
<protein>
    <submittedName>
        <fullName evidence="5">Uncharacterized protein</fullName>
    </submittedName>
</protein>
<dbReference type="AlphaFoldDB" id="A0A1X0S0J1"/>
<evidence type="ECO:0000256" key="4">
    <source>
        <dbReference type="SAM" id="Phobius"/>
    </source>
</evidence>
<dbReference type="VEuPathDB" id="FungiDB:BCV72DRAFT_239140"/>
<dbReference type="GO" id="GO:0005524">
    <property type="term" value="F:ATP binding"/>
    <property type="evidence" value="ECO:0007669"/>
    <property type="project" value="InterPro"/>
</dbReference>
<gene>
    <name evidence="5" type="ORF">BCV71DRAFT_291318</name>
</gene>
<dbReference type="Proteomes" id="UP000242381">
    <property type="component" value="Unassembled WGS sequence"/>
</dbReference>
<sequence>MNKTTQFPIDKSHYDLLIIGPSISLCIIALLGAFQWVSKRKVETKFVQSRLHRLPCLFLVLNIIVASCLVVDCLIIAIRGVLDQFNIPLSFIYYCTTSLFAWCANLVLLLNNNTGRPKLSIIQCFFWVNTTCIDSVIEWLWIKDCLKHKQDVIADAYGWAALGAITIRCITEFFIVWLLCFNLLCVPATSVVDFEAMPLLKPSSTTVTTIEIMVDGTKIIRTKTVKRLKKKGVILETFGLTLHIWPYHSLKLQLFAALSVLLMLANLAVNIWLPYKIGLITDGDMKEGQFAWLSIVVYVGLIYLQGHLGILQSLQNAFWAPVNSYMNEKARLFISNSPKNISNQLSTMSSDNVVHRIDLFNKLIFRAFPMLMDIILVSLFCVFVFAPIFGILLFVTVAIYMAATLLLMEQQGDVDAYDHSEQERENAPTSVKLRITQTAILTVGSLAGSLLFAYKVSLGEFSSGMFVTYSAFLVQLCQPLYHFGGLYKVIHRLVTQVNQTIEPSEVIKETVKYIKPDSFNRENKQVLQDNVGQMVSTKEDYGSIVACSSASTDSSSSDTIPDAATRKCKENRESCLGNATLETYKNSFKTNFKFGQREKRTQYTVDTIEVDNEEQKELKKGIEAILIEEEIHVRPMMLETVEIEETSN</sequence>
<accession>A0A1X0S0J1</accession>
<name>A0A1X0S0J1_RHIZD</name>
<proteinExistence type="predicted"/>
<dbReference type="EMBL" id="KV921346">
    <property type="protein sequence ID" value="ORE17786.1"/>
    <property type="molecule type" value="Genomic_DNA"/>
</dbReference>
<evidence type="ECO:0000256" key="2">
    <source>
        <dbReference type="ARBA" id="ARBA00022989"/>
    </source>
</evidence>